<dbReference type="Gene3D" id="1.10.10.10">
    <property type="entry name" value="Winged helix-like DNA-binding domain superfamily/Winged helix DNA-binding domain"/>
    <property type="match status" value="1"/>
</dbReference>
<organism evidence="5 6">
    <name type="scientific">Enterococcus florum</name>
    <dbReference type="NCBI Taxonomy" id="2480627"/>
    <lineage>
        <taxon>Bacteria</taxon>
        <taxon>Bacillati</taxon>
        <taxon>Bacillota</taxon>
        <taxon>Bacilli</taxon>
        <taxon>Lactobacillales</taxon>
        <taxon>Enterococcaceae</taxon>
        <taxon>Enterococcus</taxon>
    </lineage>
</organism>
<dbReference type="RefSeq" id="WP_146621730.1">
    <property type="nucleotide sequence ID" value="NZ_BJCC01000009.1"/>
</dbReference>
<evidence type="ECO:0000256" key="3">
    <source>
        <dbReference type="ARBA" id="ARBA00023163"/>
    </source>
</evidence>
<dbReference type="PROSITE" id="PS01117">
    <property type="entry name" value="HTH_MARR_1"/>
    <property type="match status" value="1"/>
</dbReference>
<dbReference type="InterPro" id="IPR036390">
    <property type="entry name" value="WH_DNA-bd_sf"/>
</dbReference>
<dbReference type="InterPro" id="IPR023187">
    <property type="entry name" value="Tscrpt_reg_MarR-type_CS"/>
</dbReference>
<dbReference type="Pfam" id="PF12802">
    <property type="entry name" value="MarR_2"/>
    <property type="match status" value="1"/>
</dbReference>
<dbReference type="AlphaFoldDB" id="A0A4P5PAJ2"/>
<protein>
    <submittedName>
        <fullName evidence="5">MarR family transcriptional regulator</fullName>
    </submittedName>
</protein>
<evidence type="ECO:0000313" key="5">
    <source>
        <dbReference type="EMBL" id="GCF93271.1"/>
    </source>
</evidence>
<dbReference type="PRINTS" id="PR00598">
    <property type="entry name" value="HTHMARR"/>
</dbReference>
<evidence type="ECO:0000256" key="1">
    <source>
        <dbReference type="ARBA" id="ARBA00023015"/>
    </source>
</evidence>
<dbReference type="PANTHER" id="PTHR42756:SF1">
    <property type="entry name" value="TRANSCRIPTIONAL REPRESSOR OF EMRAB OPERON"/>
    <property type="match status" value="1"/>
</dbReference>
<dbReference type="Proteomes" id="UP000290567">
    <property type="component" value="Unassembled WGS sequence"/>
</dbReference>
<dbReference type="GO" id="GO:0003700">
    <property type="term" value="F:DNA-binding transcription factor activity"/>
    <property type="evidence" value="ECO:0007669"/>
    <property type="project" value="InterPro"/>
</dbReference>
<dbReference type="EMBL" id="BJCC01000009">
    <property type="protein sequence ID" value="GCF93271.1"/>
    <property type="molecule type" value="Genomic_DNA"/>
</dbReference>
<proteinExistence type="predicted"/>
<sequence length="148" mass="17565">MKHSLSRLISILYRKNQAYLNDVMMSQNLTSTETMVLMFLYKHQQVTQEDIVHYLQLDKASITRTIQSLIKKGYVVKKKDLHDKRCNNIFLSEKGMQLETLIVNKLEWWNELLLQDFTEEEQQFLYGSLLSLVEKIEKREGQTYEGTN</sequence>
<keyword evidence="2" id="KW-0238">DNA-binding</keyword>
<keyword evidence="1" id="KW-0805">Transcription regulation</keyword>
<dbReference type="SMART" id="SM00347">
    <property type="entry name" value="HTH_MARR"/>
    <property type="match status" value="1"/>
</dbReference>
<comment type="caution">
    <text evidence="5">The sequence shown here is derived from an EMBL/GenBank/DDBJ whole genome shotgun (WGS) entry which is preliminary data.</text>
</comment>
<dbReference type="PANTHER" id="PTHR42756">
    <property type="entry name" value="TRANSCRIPTIONAL REGULATOR, MARR"/>
    <property type="match status" value="1"/>
</dbReference>
<dbReference type="SUPFAM" id="SSF46785">
    <property type="entry name" value="Winged helix' DNA-binding domain"/>
    <property type="match status" value="1"/>
</dbReference>
<evidence type="ECO:0000256" key="2">
    <source>
        <dbReference type="ARBA" id="ARBA00023125"/>
    </source>
</evidence>
<name>A0A4P5PAJ2_9ENTE</name>
<gene>
    <name evidence="5" type="ORF">NRIC_11620</name>
</gene>
<dbReference type="PROSITE" id="PS50995">
    <property type="entry name" value="HTH_MARR_2"/>
    <property type="match status" value="1"/>
</dbReference>
<dbReference type="InterPro" id="IPR036388">
    <property type="entry name" value="WH-like_DNA-bd_sf"/>
</dbReference>
<evidence type="ECO:0000259" key="4">
    <source>
        <dbReference type="PROSITE" id="PS50995"/>
    </source>
</evidence>
<dbReference type="InterPro" id="IPR000835">
    <property type="entry name" value="HTH_MarR-typ"/>
</dbReference>
<feature type="domain" description="HTH marR-type" evidence="4">
    <location>
        <begin position="2"/>
        <end position="138"/>
    </location>
</feature>
<evidence type="ECO:0000313" key="6">
    <source>
        <dbReference type="Proteomes" id="UP000290567"/>
    </source>
</evidence>
<keyword evidence="6" id="KW-1185">Reference proteome</keyword>
<dbReference type="GO" id="GO:0003677">
    <property type="term" value="F:DNA binding"/>
    <property type="evidence" value="ECO:0007669"/>
    <property type="project" value="UniProtKB-KW"/>
</dbReference>
<keyword evidence="3" id="KW-0804">Transcription</keyword>
<accession>A0A4P5PAJ2</accession>
<reference evidence="6" key="1">
    <citation type="submission" date="2019-02" db="EMBL/GenBank/DDBJ databases">
        <title>Draft genome sequence of Enterococcus sp. Gos25-1.</title>
        <authorList>
            <person name="Tanaka N."/>
            <person name="Shiwa Y."/>
            <person name="Fujita N."/>
        </authorList>
    </citation>
    <scope>NUCLEOTIDE SEQUENCE [LARGE SCALE GENOMIC DNA]</scope>
    <source>
        <strain evidence="6">Gos25-1</strain>
    </source>
</reference>
<dbReference type="OrthoDB" id="6462103at2"/>